<dbReference type="InterPro" id="IPR025662">
    <property type="entry name" value="Sigma_54_int_dom_ATP-bd_1"/>
</dbReference>
<keyword evidence="2" id="KW-0808">Transferase</keyword>
<dbReference type="Proteomes" id="UP001153069">
    <property type="component" value="Unassembled WGS sequence"/>
</dbReference>
<dbReference type="Gene3D" id="3.40.50.300">
    <property type="entry name" value="P-loop containing nucleotide triphosphate hydrolases"/>
    <property type="match status" value="1"/>
</dbReference>
<dbReference type="EMBL" id="CAICTM010001177">
    <property type="protein sequence ID" value="CAB9521258.1"/>
    <property type="molecule type" value="Genomic_DNA"/>
</dbReference>
<dbReference type="InterPro" id="IPR041664">
    <property type="entry name" value="AAA_16"/>
</dbReference>
<dbReference type="AlphaFoldDB" id="A0A9N8HN49"/>
<evidence type="ECO:0000313" key="3">
    <source>
        <dbReference type="Proteomes" id="UP001153069"/>
    </source>
</evidence>
<comment type="caution">
    <text evidence="2">The sequence shown here is derived from an EMBL/GenBank/DDBJ whole genome shotgun (WGS) entry which is preliminary data.</text>
</comment>
<evidence type="ECO:0000259" key="1">
    <source>
        <dbReference type="Pfam" id="PF13191"/>
    </source>
</evidence>
<evidence type="ECO:0000313" key="2">
    <source>
        <dbReference type="EMBL" id="CAB9521258.1"/>
    </source>
</evidence>
<dbReference type="PROSITE" id="PS00675">
    <property type="entry name" value="SIGMA54_INTERACT_1"/>
    <property type="match status" value="1"/>
</dbReference>
<protein>
    <submittedName>
        <fullName evidence="2">Serine threonine protein kinase</fullName>
    </submittedName>
</protein>
<proteinExistence type="predicted"/>
<dbReference type="SUPFAM" id="SSF52540">
    <property type="entry name" value="P-loop containing nucleoside triphosphate hydrolases"/>
    <property type="match status" value="1"/>
</dbReference>
<dbReference type="InterPro" id="IPR053159">
    <property type="entry name" value="Hybrid_Histidine_Kinase"/>
</dbReference>
<keyword evidence="2" id="KW-0418">Kinase</keyword>
<name>A0A9N8HN49_9STRA</name>
<dbReference type="GO" id="GO:0016301">
    <property type="term" value="F:kinase activity"/>
    <property type="evidence" value="ECO:0007669"/>
    <property type="project" value="UniProtKB-KW"/>
</dbReference>
<dbReference type="InterPro" id="IPR027417">
    <property type="entry name" value="P-loop_NTPase"/>
</dbReference>
<organism evidence="2 3">
    <name type="scientific">Seminavis robusta</name>
    <dbReference type="NCBI Taxonomy" id="568900"/>
    <lineage>
        <taxon>Eukaryota</taxon>
        <taxon>Sar</taxon>
        <taxon>Stramenopiles</taxon>
        <taxon>Ochrophyta</taxon>
        <taxon>Bacillariophyta</taxon>
        <taxon>Bacillariophyceae</taxon>
        <taxon>Bacillariophycidae</taxon>
        <taxon>Naviculales</taxon>
        <taxon>Naviculaceae</taxon>
        <taxon>Seminavis</taxon>
    </lineage>
</organism>
<dbReference type="Pfam" id="PF13191">
    <property type="entry name" value="AAA_16"/>
    <property type="match status" value="1"/>
</dbReference>
<reference evidence="2" key="1">
    <citation type="submission" date="2020-06" db="EMBL/GenBank/DDBJ databases">
        <authorList>
            <consortium name="Plant Systems Biology data submission"/>
        </authorList>
    </citation>
    <scope>NUCLEOTIDE SEQUENCE</scope>
    <source>
        <strain evidence="2">D6</strain>
    </source>
</reference>
<dbReference type="PANTHER" id="PTHR43642">
    <property type="entry name" value="HYBRID SIGNAL TRANSDUCTION HISTIDINE KINASE G"/>
    <property type="match status" value="1"/>
</dbReference>
<gene>
    <name evidence="2" type="ORF">SEMRO_1179_G249590.1</name>
</gene>
<keyword evidence="3" id="KW-1185">Reference proteome</keyword>
<dbReference type="PANTHER" id="PTHR43642:SF1">
    <property type="entry name" value="HYBRID SIGNAL TRANSDUCTION HISTIDINE KINASE G"/>
    <property type="match status" value="1"/>
</dbReference>
<dbReference type="OrthoDB" id="60033at2759"/>
<sequence length="996" mass="110789">MKQDGGPEDILFARASQRQILLDALEQVGSSANGRNLILISGDSGTGKTALACSLQLPVQAAGGHFLSGKFDQIQQKSQNVIANAIGQYASNKLLQDDELVQSLKQSLGRDTRCLVDMIPALAELFPQELDDDSDTRTNEWMQDMTTLQSRTRGAFLKFLSGICSPKRPLVLLLDDLQWASKGDYQIIRDLLTTTAEDLQGILLVGACRVVDGDHELARFIRDLSKTVSITDVVLSNISASDVQCYLVSVFPGMEPPDIDTLAKMVYHQTDGNFFFIKQFLANLLDQKLIKVHRDGMASLDKPRLEEQAKSDDVLHFIVANLRRLSPEIQSLLQSASCLGVNFGLNLLEYVVIPSNGIATMDLVESCAKKGILSLKSTFAASSTSLSTSEWGFAHDRLQQASYVLIPEESKEAFHLSLGRSLREKMSKIELEKHLLLVTSHLVHGARLINSQPEREEVAALCLRAGQKSASQCNFDDAGGFIDAGLSLLGESKWTGNYELSLRLVNAGAEICYVRVKFDRLEELATEVFRNARCFEDTIESHTTHIFALGSRYRLEEAIAEGVKVLDQLGEPLPDSFSLMAMRLEHYRTRRLLSKYTGRRLLDLPPMKDPKKLASMRILNLLYSYAFWSNDIRSTLITYRAIQMSLEYGLCAMTGVAFSFYAGYLCLFGEIDQGNNYGDIALRIIDRFHAKQWSGRVAITVNSFVKPWKNRLDELQPAMDSAYKLSFATGDTEYAMMGRALAVTYRFKTGVDLRTCYLASVEFREQLVHHEQNVVLTLFQPMLQAMANLYGKSENALVLTGSFMDEAKAIAAAKKDNNLLALGVLYLAKAITAFFLSEFEVAAECARLSGDLKKAWNMSAPMAFMQVFFEGMAHLVSGKPNIRGAKGCLRELRAFSRLAPTVLSFEINLLEAELAATKGKVNFALEKFEVAIAVAQRRGVTHEQAFACERAAAFMSKVGQSEKATQYLDEAVELYKSWGCDRKVKKIEKQKSSMQL</sequence>
<accession>A0A9N8HN49</accession>
<feature type="domain" description="Orc1-like AAA ATPase" evidence="1">
    <location>
        <begin position="11"/>
        <end position="197"/>
    </location>
</feature>